<dbReference type="InterPro" id="IPR001539">
    <property type="entry name" value="Peptidase_U32"/>
</dbReference>
<accession>A0A7W5YGY3</accession>
<dbReference type="EC" id="3.4.-.-" evidence="2"/>
<dbReference type="GO" id="GO:0006508">
    <property type="term" value="P:proteolysis"/>
    <property type="evidence" value="ECO:0007669"/>
    <property type="project" value="UniProtKB-KW"/>
</dbReference>
<keyword evidence="2" id="KW-0378">Hydrolase</keyword>
<reference evidence="2 3" key="1">
    <citation type="submission" date="2020-08" db="EMBL/GenBank/DDBJ databases">
        <title>Genomic Encyclopedia of Type Strains, Phase IV (KMG-IV): sequencing the most valuable type-strain genomes for metagenomic binning, comparative biology and taxonomic classification.</title>
        <authorList>
            <person name="Goeker M."/>
        </authorList>
    </citation>
    <scope>NUCLEOTIDE SEQUENCE [LARGE SCALE GENOMIC DNA]</scope>
    <source>
        <strain evidence="2 3">DSM 22548</strain>
    </source>
</reference>
<protein>
    <submittedName>
        <fullName evidence="2">Putative protease</fullName>
        <ecNumber evidence="2">3.4.-.-</ecNumber>
    </submittedName>
</protein>
<sequence length="603" mass="68581">MRKIELLAPAKNAEIGIEAIRHGADAVYIGPPAFGARAAAGNSIEDIKRLCDFAHLFGAAVYITFNTILYDNELVEAERMIQQLYEVGVDALIVQDLSLLKMALPPIALHSSTQMDMTNVEKALFIEKMGFSQIVLARESSIDEIRKFYDAVNIPLEGFIHGALCVSYSGRCYVSEACFGRSANRGRCAQFCRLSFDLIDATGRIIEKDKHLLSLQDMNRSASIEEMMDAGISSFKIEGRLKDLNYVKNVTAFYRQAIDKVIDKRQNDYCRTSCGVSTYNFTPNLSKSFNRGFTEYFLHGRSKVHNFSTPKARGEFVGTVERSNRDAFYLEEDVNIAAGDGLCFLNSFGKLEGFRVNKIVNGAIFPGRSVRIPRGAKIFRNLDIKFDAMLQKNSAERKIQIEITFNETSEGFSITIADEQGHKIAKDFALEKTIANTPQRENIIKQLSKWGNTIFSVKTFRFNTEEYFIPSSILSTWRREMEQLLIEEHQIKYQRPQRRQTAKDSTYYTQELDYTANVSNHLAKEFYAEHGVNHIAPAFELKPPQSPTLMTCRHCIRYALGHCPQRYSSPLSWKEPLYLQSSDGKRFRLKFDCAKCEMQVLQS</sequence>
<dbReference type="InterPro" id="IPR020988">
    <property type="entry name" value="Pept_U32_collagenase"/>
</dbReference>
<dbReference type="Pfam" id="PF12392">
    <property type="entry name" value="DUF3656"/>
    <property type="match status" value="1"/>
</dbReference>
<evidence type="ECO:0000313" key="2">
    <source>
        <dbReference type="EMBL" id="MBB3703556.1"/>
    </source>
</evidence>
<feature type="domain" description="Peptidase U32 collagenase" evidence="1">
    <location>
        <begin position="378"/>
        <end position="487"/>
    </location>
</feature>
<dbReference type="PROSITE" id="PS01276">
    <property type="entry name" value="PEPTIDASE_U32"/>
    <property type="match status" value="1"/>
</dbReference>
<proteinExistence type="predicted"/>
<dbReference type="EMBL" id="JACICA010000015">
    <property type="protein sequence ID" value="MBB3703556.1"/>
    <property type="molecule type" value="Genomic_DNA"/>
</dbReference>
<dbReference type="AlphaFoldDB" id="A0A7W5YGY3"/>
<evidence type="ECO:0000259" key="1">
    <source>
        <dbReference type="Pfam" id="PF12392"/>
    </source>
</evidence>
<gene>
    <name evidence="2" type="ORF">FHS60_002047</name>
</gene>
<dbReference type="Proteomes" id="UP000541425">
    <property type="component" value="Unassembled WGS sequence"/>
</dbReference>
<evidence type="ECO:0000313" key="3">
    <source>
        <dbReference type="Proteomes" id="UP000541425"/>
    </source>
</evidence>
<comment type="caution">
    <text evidence="2">The sequence shown here is derived from an EMBL/GenBank/DDBJ whole genome shotgun (WGS) entry which is preliminary data.</text>
</comment>
<name>A0A7W5YGY3_9BACT</name>
<dbReference type="PANTHER" id="PTHR30217">
    <property type="entry name" value="PEPTIDASE U32 FAMILY"/>
    <property type="match status" value="1"/>
</dbReference>
<organism evidence="2 3">
    <name type="scientific">Alloprevotella rava</name>
    <dbReference type="NCBI Taxonomy" id="671218"/>
    <lineage>
        <taxon>Bacteria</taxon>
        <taxon>Pseudomonadati</taxon>
        <taxon>Bacteroidota</taxon>
        <taxon>Bacteroidia</taxon>
        <taxon>Bacteroidales</taxon>
        <taxon>Prevotellaceae</taxon>
        <taxon>Alloprevotella</taxon>
    </lineage>
</organism>
<keyword evidence="2" id="KW-0645">Protease</keyword>
<dbReference type="Pfam" id="PF01136">
    <property type="entry name" value="Peptidase_U32"/>
    <property type="match status" value="1"/>
</dbReference>
<dbReference type="PANTHER" id="PTHR30217:SF10">
    <property type="entry name" value="23S RRNA 5-HYDROXYCYTIDINE C2501 SYNTHASE"/>
    <property type="match status" value="1"/>
</dbReference>
<dbReference type="GO" id="GO:0008233">
    <property type="term" value="F:peptidase activity"/>
    <property type="evidence" value="ECO:0007669"/>
    <property type="project" value="UniProtKB-KW"/>
</dbReference>
<dbReference type="InterPro" id="IPR051454">
    <property type="entry name" value="RNA/ubiquinone_mod_enzymes"/>
</dbReference>